<feature type="compositionally biased region" description="Polar residues" evidence="3">
    <location>
        <begin position="703"/>
        <end position="728"/>
    </location>
</feature>
<keyword evidence="2" id="KW-0175">Coiled coil</keyword>
<dbReference type="SUPFAM" id="SSF51735">
    <property type="entry name" value="NAD(P)-binding Rossmann-fold domains"/>
    <property type="match status" value="1"/>
</dbReference>
<dbReference type="AlphaFoldDB" id="A0A158RF45"/>
<dbReference type="InterPro" id="IPR020843">
    <property type="entry name" value="ER"/>
</dbReference>
<dbReference type="PANTHER" id="PTHR44054:SF2">
    <property type="entry name" value="SYNAPTIC VESICLE MEMBRANE PROTEIN VAT-1 HOMOLOG-LIKE"/>
    <property type="match status" value="1"/>
</dbReference>
<dbReference type="Pfam" id="PF13602">
    <property type="entry name" value="ADH_zinc_N_2"/>
    <property type="match status" value="1"/>
</dbReference>
<dbReference type="InterPro" id="IPR011032">
    <property type="entry name" value="GroES-like_sf"/>
</dbReference>
<reference evidence="5 6" key="2">
    <citation type="submission" date="2018-11" db="EMBL/GenBank/DDBJ databases">
        <authorList>
            <consortium name="Pathogen Informatics"/>
        </authorList>
    </citation>
    <scope>NUCLEOTIDE SEQUENCE [LARGE SCALE GENOMIC DNA]</scope>
</reference>
<evidence type="ECO:0000313" key="6">
    <source>
        <dbReference type="Proteomes" id="UP000274429"/>
    </source>
</evidence>
<reference evidence="7" key="1">
    <citation type="submission" date="2016-04" db="UniProtKB">
        <authorList>
            <consortium name="WormBaseParasite"/>
        </authorList>
    </citation>
    <scope>IDENTIFICATION</scope>
</reference>
<dbReference type="EMBL" id="UYWX01020580">
    <property type="protein sequence ID" value="VDM33404.1"/>
    <property type="molecule type" value="Genomic_DNA"/>
</dbReference>
<evidence type="ECO:0000259" key="4">
    <source>
        <dbReference type="SMART" id="SM00829"/>
    </source>
</evidence>
<dbReference type="PANTHER" id="PTHR44054">
    <property type="entry name" value="SYNAPTIC VESICLE MEMBRANE PROTEIN VAT-1 HOMOLOG-LIKE"/>
    <property type="match status" value="1"/>
</dbReference>
<dbReference type="OrthoDB" id="203908at2759"/>
<dbReference type="InterPro" id="IPR013154">
    <property type="entry name" value="ADH-like_N"/>
</dbReference>
<keyword evidence="6" id="KW-1185">Reference proteome</keyword>
<dbReference type="GO" id="GO:0016491">
    <property type="term" value="F:oxidoreductase activity"/>
    <property type="evidence" value="ECO:0007669"/>
    <property type="project" value="UniProtKB-KW"/>
</dbReference>
<feature type="coiled-coil region" evidence="2">
    <location>
        <begin position="602"/>
        <end position="653"/>
    </location>
</feature>
<proteinExistence type="predicted"/>
<dbReference type="InterPro" id="IPR036291">
    <property type="entry name" value="NAD(P)-bd_dom_sf"/>
</dbReference>
<accession>A0A158RF45</accession>
<feature type="domain" description="Enoyl reductase (ER)" evidence="4">
    <location>
        <begin position="50"/>
        <end position="385"/>
    </location>
</feature>
<sequence>MDSGVGFQDLMMRQGLLDFLGKPPFVMGSECCGKVSEVGEGVTKFKTVRGVSRLHVLDPPQSVRPGRMIDSSSMNHHYWPEQSYTQSCLEADIYGTHFYSQVGDEVVVLCDNGTWTEHLVVRAIPEEPNEAGGEQAEAATNTAPLALVLHKPTSLSANQAAVFLMSYLPAYLLLHTVACVRSGDIVLVHSAGGGVVSSHFGTAIGQLAKLIPNVKLIGTASTAKHENLQQYYSQLISSTQDYVAEVKKEHPNGVTVVLDSRSGEDTNKSLSLLQPLGRYIVYGNSSFVTGERKNLFNFAKSWIQMDRINPLKLLEENKSLGGLSLKQMLFRQHHSSVVFEAWRALQQLLAERKIEPIVDSEWSFEEVKEALHKLQDRKNFGKVVISPKLKPKEPEQEKKTEESAAAGSKGGGDTAGPATATTTTTSIMQTSISAEEFARFQSQFIELRKQKYTTEEDLSRAEKKVVALENTLAQQSGELAQLQSRLSSIQHAGGIAAVVKENHNLRQRLLNVESSFQLQMSTLRAECERLQAENAQLTKTCSLPNTIEAAAQTSSSSLTLSTTSSACQTFKTGWASAVTQTEATSTEVAEWFAKANEFAALLEVLESERKNSEALLKEVSRRELDVERLEGDCEALRSELNVAERRGERVQRELQRQLASAVRTARRAASGNAPSLSSLVVVPPADQNMDGISVESFSFCGGSQTTGNDNGEASEASSTSQTQPQQGLLSRLSEVQEENCNLRQKMKHLQSEVDAKSEIIQRALNDRFSSSSSHFANSNSGCCSFPSRLFVHLLMLQHLRPSESHHASIAVASPSSASTITTTPIRLASDMISTLRSKLRSLEMSFSAAAMNSTELKGLKRLCEELMTRNISLEQALEVAIAGSNGDLEV</sequence>
<evidence type="ECO:0000313" key="7">
    <source>
        <dbReference type="WBParaSite" id="TTAC_0000877701-mRNA-1"/>
    </source>
</evidence>
<dbReference type="InterPro" id="IPR052100">
    <property type="entry name" value="SV-ATPase_mito-regulator"/>
</dbReference>
<evidence type="ECO:0000256" key="3">
    <source>
        <dbReference type="SAM" id="MobiDB-lite"/>
    </source>
</evidence>
<protein>
    <submittedName>
        <fullName evidence="7">PKS_ER domain-containing protein</fullName>
    </submittedName>
</protein>
<dbReference type="STRING" id="6205.A0A158RF45"/>
<keyword evidence="1" id="KW-0560">Oxidoreductase</keyword>
<feature type="coiled-coil region" evidence="2">
    <location>
        <begin position="451"/>
        <end position="540"/>
    </location>
</feature>
<dbReference type="Gene3D" id="3.40.50.720">
    <property type="entry name" value="NAD(P)-binding Rossmann-like Domain"/>
    <property type="match status" value="1"/>
</dbReference>
<name>A0A158RF45_HYDTA</name>
<evidence type="ECO:0000313" key="5">
    <source>
        <dbReference type="EMBL" id="VDM33404.1"/>
    </source>
</evidence>
<dbReference type="WBParaSite" id="TTAC_0000877701-mRNA-1">
    <property type="protein sequence ID" value="TTAC_0000877701-mRNA-1"/>
    <property type="gene ID" value="TTAC_0000877701"/>
</dbReference>
<dbReference type="SUPFAM" id="SSF50129">
    <property type="entry name" value="GroES-like"/>
    <property type="match status" value="1"/>
</dbReference>
<dbReference type="Gene3D" id="3.90.180.10">
    <property type="entry name" value="Medium-chain alcohol dehydrogenases, catalytic domain"/>
    <property type="match status" value="1"/>
</dbReference>
<dbReference type="Pfam" id="PF08240">
    <property type="entry name" value="ADH_N"/>
    <property type="match status" value="1"/>
</dbReference>
<dbReference type="Proteomes" id="UP000274429">
    <property type="component" value="Unassembled WGS sequence"/>
</dbReference>
<feature type="region of interest" description="Disordered" evidence="3">
    <location>
        <begin position="703"/>
        <end position="730"/>
    </location>
</feature>
<dbReference type="SMART" id="SM00829">
    <property type="entry name" value="PKS_ER"/>
    <property type="match status" value="1"/>
</dbReference>
<gene>
    <name evidence="5" type="ORF">TTAC_LOCUS8762</name>
</gene>
<evidence type="ECO:0000256" key="2">
    <source>
        <dbReference type="SAM" id="Coils"/>
    </source>
</evidence>
<feature type="region of interest" description="Disordered" evidence="3">
    <location>
        <begin position="385"/>
        <end position="420"/>
    </location>
</feature>
<feature type="compositionally biased region" description="Basic and acidic residues" evidence="3">
    <location>
        <begin position="390"/>
        <end position="402"/>
    </location>
</feature>
<organism evidence="7">
    <name type="scientific">Hydatigena taeniaeformis</name>
    <name type="common">Feline tapeworm</name>
    <name type="synonym">Taenia taeniaeformis</name>
    <dbReference type="NCBI Taxonomy" id="6205"/>
    <lineage>
        <taxon>Eukaryota</taxon>
        <taxon>Metazoa</taxon>
        <taxon>Spiralia</taxon>
        <taxon>Lophotrochozoa</taxon>
        <taxon>Platyhelminthes</taxon>
        <taxon>Cestoda</taxon>
        <taxon>Eucestoda</taxon>
        <taxon>Cyclophyllidea</taxon>
        <taxon>Taeniidae</taxon>
        <taxon>Hydatigera</taxon>
    </lineage>
</organism>
<evidence type="ECO:0000256" key="1">
    <source>
        <dbReference type="ARBA" id="ARBA00023002"/>
    </source>
</evidence>